<reference evidence="4" key="1">
    <citation type="submission" date="2020-04" db="EMBL/GenBank/DDBJ databases">
        <authorList>
            <person name="Zhang T."/>
        </authorList>
    </citation>
    <scope>NUCLEOTIDE SEQUENCE</scope>
    <source>
        <strain evidence="4">HKST-UBA15</strain>
    </source>
</reference>
<dbReference type="PROSITE" id="PS01317">
    <property type="entry name" value="SSRP"/>
    <property type="match status" value="1"/>
</dbReference>
<evidence type="ECO:0000313" key="4">
    <source>
        <dbReference type="EMBL" id="MCA9379980.1"/>
    </source>
</evidence>
<dbReference type="PANTHER" id="PTHR30308:SF2">
    <property type="entry name" value="SSRA-BINDING PROTEIN"/>
    <property type="match status" value="1"/>
</dbReference>
<name>A0A955I748_9BACT</name>
<dbReference type="InterPro" id="IPR023620">
    <property type="entry name" value="SmpB"/>
</dbReference>
<keyword evidence="2 3" id="KW-0694">RNA-binding</keyword>
<gene>
    <name evidence="3 4" type="primary">smpB</name>
    <name evidence="4" type="ORF">KC675_02255</name>
</gene>
<dbReference type="GO" id="GO:0005829">
    <property type="term" value="C:cytosol"/>
    <property type="evidence" value="ECO:0007669"/>
    <property type="project" value="TreeGrafter"/>
</dbReference>
<dbReference type="InterPro" id="IPR020081">
    <property type="entry name" value="SsrA-bd_prot_CS"/>
</dbReference>
<dbReference type="PANTHER" id="PTHR30308">
    <property type="entry name" value="TMRNA-BINDING COMPONENT OF TRANS-TRANSLATION TAGGING COMPLEX"/>
    <property type="match status" value="1"/>
</dbReference>
<dbReference type="InterPro" id="IPR000037">
    <property type="entry name" value="SsrA-bd_prot"/>
</dbReference>
<reference evidence="4" key="2">
    <citation type="journal article" date="2021" name="Microbiome">
        <title>Successional dynamics and alternative stable states in a saline activated sludge microbial community over 9 years.</title>
        <authorList>
            <person name="Wang Y."/>
            <person name="Ye J."/>
            <person name="Ju F."/>
            <person name="Liu L."/>
            <person name="Boyd J.A."/>
            <person name="Deng Y."/>
            <person name="Parks D.H."/>
            <person name="Jiang X."/>
            <person name="Yin X."/>
            <person name="Woodcroft B.J."/>
            <person name="Tyson G.W."/>
            <person name="Hugenholtz P."/>
            <person name="Polz M.F."/>
            <person name="Zhang T."/>
        </authorList>
    </citation>
    <scope>NUCLEOTIDE SEQUENCE</scope>
    <source>
        <strain evidence="4">HKST-UBA15</strain>
    </source>
</reference>
<accession>A0A955I748</accession>
<dbReference type="SUPFAM" id="SSF74982">
    <property type="entry name" value="Small protein B (SmpB)"/>
    <property type="match status" value="1"/>
</dbReference>
<evidence type="ECO:0000313" key="5">
    <source>
        <dbReference type="Proteomes" id="UP000745577"/>
    </source>
</evidence>
<dbReference type="NCBIfam" id="TIGR00086">
    <property type="entry name" value="smpB"/>
    <property type="match status" value="1"/>
</dbReference>
<dbReference type="GO" id="GO:0003723">
    <property type="term" value="F:RNA binding"/>
    <property type="evidence" value="ECO:0007669"/>
    <property type="project" value="UniProtKB-UniRule"/>
</dbReference>
<comment type="function">
    <text evidence="3">Required for rescue of stalled ribosomes mediated by trans-translation. Binds to transfer-messenger RNA (tmRNA), required for stable association of tmRNA with ribosomes. tmRNA and SmpB together mimic tRNA shape, replacing the anticodon stem-loop with SmpB. tmRNA is encoded by the ssrA gene; the 2 termini fold to resemble tRNA(Ala) and it encodes a 'tag peptide', a short internal open reading frame. During trans-translation Ala-aminoacylated tmRNA acts like a tRNA, entering the A-site of stalled ribosomes, displacing the stalled mRNA. The ribosome then switches to translate the ORF on the tmRNA; the nascent peptide is terminated with the 'tag peptide' encoded by the tmRNA and targeted for degradation. The ribosome is freed to recommence translation, which seems to be the essential function of trans-translation.</text>
</comment>
<dbReference type="AlphaFoldDB" id="A0A955I748"/>
<comment type="subcellular location">
    <subcellularLocation>
        <location evidence="3">Cytoplasm</location>
    </subcellularLocation>
    <text evidence="3">The tmRNA-SmpB complex associates with stalled 70S ribosomes.</text>
</comment>
<sequence length="151" mass="17700">MKILANNKKAVFNYEVLKKFQAGLVLKGWEVKSIKTGRVSLKESYVKIMHGVPIIEKMHISEWPGMHKENDPDLDRDRVLLLHQQEINNLISETKIKGQTIVPLQLYLDKNMIKLEIALARGKKKYDKRARLKEKDQIRQIDRDLKHLGYN</sequence>
<dbReference type="Gene3D" id="2.40.280.10">
    <property type="match status" value="1"/>
</dbReference>
<dbReference type="NCBIfam" id="NF003843">
    <property type="entry name" value="PRK05422.1"/>
    <property type="match status" value="1"/>
</dbReference>
<protein>
    <recommendedName>
        <fullName evidence="3">SsrA-binding protein</fullName>
    </recommendedName>
    <alternativeName>
        <fullName evidence="3">Small protein B</fullName>
    </alternativeName>
</protein>
<dbReference type="EMBL" id="JAGQLL010000022">
    <property type="protein sequence ID" value="MCA9379980.1"/>
    <property type="molecule type" value="Genomic_DNA"/>
</dbReference>
<comment type="caution">
    <text evidence="4">The sequence shown here is derived from an EMBL/GenBank/DDBJ whole genome shotgun (WGS) entry which is preliminary data.</text>
</comment>
<dbReference type="Pfam" id="PF01668">
    <property type="entry name" value="SmpB"/>
    <property type="match status" value="1"/>
</dbReference>
<dbReference type="HAMAP" id="MF_00023">
    <property type="entry name" value="SmpB"/>
    <property type="match status" value="1"/>
</dbReference>
<comment type="similarity">
    <text evidence="3">Belongs to the SmpB family.</text>
</comment>
<evidence type="ECO:0000256" key="1">
    <source>
        <dbReference type="ARBA" id="ARBA00022490"/>
    </source>
</evidence>
<evidence type="ECO:0000256" key="3">
    <source>
        <dbReference type="HAMAP-Rule" id="MF_00023"/>
    </source>
</evidence>
<dbReference type="CDD" id="cd09294">
    <property type="entry name" value="SmpB"/>
    <property type="match status" value="1"/>
</dbReference>
<proteinExistence type="inferred from homology"/>
<dbReference type="GO" id="GO:0070930">
    <property type="term" value="P:trans-translation-dependent protein tagging"/>
    <property type="evidence" value="ECO:0007669"/>
    <property type="project" value="TreeGrafter"/>
</dbReference>
<keyword evidence="1 3" id="KW-0963">Cytoplasm</keyword>
<evidence type="ECO:0000256" key="2">
    <source>
        <dbReference type="ARBA" id="ARBA00022884"/>
    </source>
</evidence>
<dbReference type="GO" id="GO:0070929">
    <property type="term" value="P:trans-translation"/>
    <property type="evidence" value="ECO:0007669"/>
    <property type="project" value="UniProtKB-UniRule"/>
</dbReference>
<organism evidence="4 5">
    <name type="scientific">Candidatus Dojkabacteria bacterium</name>
    <dbReference type="NCBI Taxonomy" id="2099670"/>
    <lineage>
        <taxon>Bacteria</taxon>
        <taxon>Candidatus Dojkabacteria</taxon>
    </lineage>
</organism>
<dbReference type="Proteomes" id="UP000745577">
    <property type="component" value="Unassembled WGS sequence"/>
</dbReference>